<gene>
    <name evidence="1" type="ORF">ACFOVU_12545</name>
</gene>
<organism evidence="1 2">
    <name type="scientific">Nocardiopsis sediminis</name>
    <dbReference type="NCBI Taxonomy" id="1778267"/>
    <lineage>
        <taxon>Bacteria</taxon>
        <taxon>Bacillati</taxon>
        <taxon>Actinomycetota</taxon>
        <taxon>Actinomycetes</taxon>
        <taxon>Streptosporangiales</taxon>
        <taxon>Nocardiopsidaceae</taxon>
        <taxon>Nocardiopsis</taxon>
    </lineage>
</organism>
<accession>A0ABV8FQ34</accession>
<protein>
    <submittedName>
        <fullName evidence="1">Uncharacterized protein</fullName>
    </submittedName>
</protein>
<dbReference type="Proteomes" id="UP001595847">
    <property type="component" value="Unassembled WGS sequence"/>
</dbReference>
<proteinExistence type="predicted"/>
<evidence type="ECO:0000313" key="1">
    <source>
        <dbReference type="EMBL" id="MFC3996750.1"/>
    </source>
</evidence>
<dbReference type="EMBL" id="JBHSBH010000008">
    <property type="protein sequence ID" value="MFC3996750.1"/>
    <property type="molecule type" value="Genomic_DNA"/>
</dbReference>
<comment type="caution">
    <text evidence="1">The sequence shown here is derived from an EMBL/GenBank/DDBJ whole genome shotgun (WGS) entry which is preliminary data.</text>
</comment>
<dbReference type="SUPFAM" id="SSF144020">
    <property type="entry name" value="FdhE-like"/>
    <property type="match status" value="1"/>
</dbReference>
<evidence type="ECO:0000313" key="2">
    <source>
        <dbReference type="Proteomes" id="UP001595847"/>
    </source>
</evidence>
<dbReference type="InterPro" id="IPR024064">
    <property type="entry name" value="FdhE-like_sf"/>
</dbReference>
<keyword evidence="2" id="KW-1185">Reference proteome</keyword>
<dbReference type="RefSeq" id="WP_378533096.1">
    <property type="nucleotide sequence ID" value="NZ_JBHSBH010000008.1"/>
</dbReference>
<name>A0ABV8FQ34_9ACTN</name>
<reference evidence="2" key="1">
    <citation type="journal article" date="2019" name="Int. J. Syst. Evol. Microbiol.">
        <title>The Global Catalogue of Microorganisms (GCM) 10K type strain sequencing project: providing services to taxonomists for standard genome sequencing and annotation.</title>
        <authorList>
            <consortium name="The Broad Institute Genomics Platform"/>
            <consortium name="The Broad Institute Genome Sequencing Center for Infectious Disease"/>
            <person name="Wu L."/>
            <person name="Ma J."/>
        </authorList>
    </citation>
    <scope>NUCLEOTIDE SEQUENCE [LARGE SCALE GENOMIC DNA]</scope>
    <source>
        <strain evidence="2">TBRC 1826</strain>
    </source>
</reference>
<sequence length="193" mass="22199">MGFNWQHEKSDHWRAREIVHRLEDHRMLYDPYEAERIQPVIESAERLRDYLAEQIPQCESAALRDHLRDMQAAVRRCLTRIHRAQSRIDELWPAVSELRSRVGTTAEAIADRFDIPVNGDLARIVYNGESAVAARAAAFVRGSPRTPDGAPFPTCPSCGVHDSRIRWTADSPPGRSWWCTVCDTHWTIRWPTT</sequence>
<dbReference type="Gene3D" id="3.90.1670.10">
    <property type="entry name" value="FdhE-like domain"/>
    <property type="match status" value="1"/>
</dbReference>